<comment type="caution">
    <text evidence="3">The sequence shown here is derived from an EMBL/GenBank/DDBJ whole genome shotgun (WGS) entry which is preliminary data.</text>
</comment>
<dbReference type="GO" id="GO:0005524">
    <property type="term" value="F:ATP binding"/>
    <property type="evidence" value="ECO:0007669"/>
    <property type="project" value="InterPro"/>
</dbReference>
<dbReference type="Pfam" id="PF17667">
    <property type="entry name" value="Pkinase_fungal"/>
    <property type="match status" value="1"/>
</dbReference>
<dbReference type="PROSITE" id="PS50011">
    <property type="entry name" value="PROTEIN_KINASE_DOM"/>
    <property type="match status" value="1"/>
</dbReference>
<evidence type="ECO:0000313" key="3">
    <source>
        <dbReference type="EMBL" id="TGJ79474.1"/>
    </source>
</evidence>
<dbReference type="InterPro" id="IPR040976">
    <property type="entry name" value="Pkinase_fungal"/>
</dbReference>
<dbReference type="Proteomes" id="UP000297716">
    <property type="component" value="Unassembled WGS sequence"/>
</dbReference>
<gene>
    <name evidence="3" type="ORF">E0Z10_g9291</name>
</gene>
<feature type="region of interest" description="Disordered" evidence="1">
    <location>
        <begin position="520"/>
        <end position="575"/>
    </location>
</feature>
<dbReference type="InterPro" id="IPR011009">
    <property type="entry name" value="Kinase-like_dom_sf"/>
</dbReference>
<dbReference type="SUPFAM" id="SSF56112">
    <property type="entry name" value="Protein kinase-like (PK-like)"/>
    <property type="match status" value="1"/>
</dbReference>
<feature type="domain" description="Protein kinase" evidence="2">
    <location>
        <begin position="453"/>
        <end position="803"/>
    </location>
</feature>
<accession>A0A4Z0Y6N6</accession>
<proteinExistence type="predicted"/>
<name>A0A4Z0Y6N6_9PEZI</name>
<evidence type="ECO:0000259" key="2">
    <source>
        <dbReference type="PROSITE" id="PS50011"/>
    </source>
</evidence>
<organism evidence="3 4">
    <name type="scientific">Xylaria hypoxylon</name>
    <dbReference type="NCBI Taxonomy" id="37992"/>
    <lineage>
        <taxon>Eukaryota</taxon>
        <taxon>Fungi</taxon>
        <taxon>Dikarya</taxon>
        <taxon>Ascomycota</taxon>
        <taxon>Pezizomycotina</taxon>
        <taxon>Sordariomycetes</taxon>
        <taxon>Xylariomycetidae</taxon>
        <taxon>Xylariales</taxon>
        <taxon>Xylariaceae</taxon>
        <taxon>Xylaria</taxon>
    </lineage>
</organism>
<evidence type="ECO:0000313" key="4">
    <source>
        <dbReference type="Proteomes" id="UP000297716"/>
    </source>
</evidence>
<dbReference type="EMBL" id="SKBN01000285">
    <property type="protein sequence ID" value="TGJ79474.1"/>
    <property type="molecule type" value="Genomic_DNA"/>
</dbReference>
<reference evidence="3 4" key="1">
    <citation type="submission" date="2019-03" db="EMBL/GenBank/DDBJ databases">
        <title>Draft genome sequence of Xylaria hypoxylon DSM 108379, a ubiquitous saprotrophic-parasitic fungi on hardwood.</title>
        <authorList>
            <person name="Buettner E."/>
            <person name="Leonhardt S."/>
            <person name="Gebauer A.M."/>
            <person name="Liers C."/>
            <person name="Hofrichter M."/>
            <person name="Kellner H."/>
        </authorList>
    </citation>
    <scope>NUCLEOTIDE SEQUENCE [LARGE SCALE GENOMIC DNA]</scope>
    <source>
        <strain evidence="3 4">DSM 108379</strain>
    </source>
</reference>
<dbReference type="PANTHER" id="PTHR38248">
    <property type="entry name" value="FUNK1 6"/>
    <property type="match status" value="1"/>
</dbReference>
<keyword evidence="4" id="KW-1185">Reference proteome</keyword>
<protein>
    <recommendedName>
        <fullName evidence="2">Protein kinase domain-containing protein</fullName>
    </recommendedName>
</protein>
<dbReference type="OrthoDB" id="5584477at2759"/>
<dbReference type="Gene3D" id="1.10.510.10">
    <property type="entry name" value="Transferase(Phosphotransferase) domain 1"/>
    <property type="match status" value="1"/>
</dbReference>
<dbReference type="InterPro" id="IPR000719">
    <property type="entry name" value="Prot_kinase_dom"/>
</dbReference>
<dbReference type="AlphaFoldDB" id="A0A4Z0Y6N6"/>
<sequence>MSSISDSDIINKNPIGQRLDSFRSLLKSRCEEAGIADDVTGSARMTRLAETSDVKALAVELVIAMQTTPLARTLPSRSGTGNLRADLFKLGSYVESPQFRNESFLSLFERVESGTDQEILAALFSLLRNQVATPPTAYNEPPIDTPFKSTSSSQRADEQTHDDLDERILQEINGCVYKDTEGFYEKYFEGKPWSKKAQRIVDEMNPRVVGGRWTEYPERPSQDAFLDWFFGLQNQFITDRRSTYHASPDLPLAGSECKRKPDIFLAHFDTTNDERHHNWTEVQVIGELKQSKIRGMETAELLKFCGNAREVFASQPTRRFLHGFIIRGSYMELWVFDRSGLYSSEQFDIHHDPHRFLKIMVGYTLMSDEELGLNTYIKKDKIGRYIEFKQDGRKVQERLYLEDSPIASQRAIVCRGTACYRAKRKKAEHWEYVVKFAWRSSPRRAEGDILQLAKERKVWGIGDLSYHRDLEMIATLREGLQFGKPKAFRSAKRDSISQTQSRKHSLLSNALGISLVTIGSSSGQKRKRQDEMLPPSSSKRSRSGSLRQSDPATPKPHTNGFAKVEPTSNCANTESRDKGLFDNRIFSCLVISPPGRSIHGFKSVRELLEAFCDFIKAHESLYLVGQILHRDISDNNVIITKPKREGDPRGRLIDLDLGKELDGSPSGARHRTGTMEFMAIEVLEGKSHTYRHDLESLFYVFLWVIIRNGQEHVPNTSHLRNWYRGSYAEIAAIKTGHMDKKRFTGILDEFPPVFERLKGLVGRIRNILFPYMDGLFTGTYQEPGKLYQPMIEAFEEEIARFST</sequence>
<dbReference type="STRING" id="37992.A0A4Z0Y6N6"/>
<dbReference type="GO" id="GO:0004672">
    <property type="term" value="F:protein kinase activity"/>
    <property type="evidence" value="ECO:0007669"/>
    <property type="project" value="InterPro"/>
</dbReference>
<dbReference type="PANTHER" id="PTHR38248:SF2">
    <property type="entry name" value="FUNK1 11"/>
    <property type="match status" value="1"/>
</dbReference>
<feature type="region of interest" description="Disordered" evidence="1">
    <location>
        <begin position="134"/>
        <end position="161"/>
    </location>
</feature>
<evidence type="ECO:0000256" key="1">
    <source>
        <dbReference type="SAM" id="MobiDB-lite"/>
    </source>
</evidence>